<name>A0A1S1V6V2_9FIRM</name>
<dbReference type="FunFam" id="3.40.50.300:FF:000134">
    <property type="entry name" value="Iron-enterobactin ABC transporter ATP-binding protein"/>
    <property type="match status" value="1"/>
</dbReference>
<keyword evidence="3" id="KW-0547">Nucleotide-binding</keyword>
<evidence type="ECO:0000256" key="1">
    <source>
        <dbReference type="ARBA" id="ARBA00005417"/>
    </source>
</evidence>
<keyword evidence="4 6" id="KW-0067">ATP-binding</keyword>
<keyword evidence="6" id="KW-0378">Hydrolase</keyword>
<dbReference type="SMART" id="SM00382">
    <property type="entry name" value="AAA"/>
    <property type="match status" value="1"/>
</dbReference>
<sequence length="247" mass="27744">MDEKILELNNLTFGYENGENLLENVDLEIRSGEYVGIVGKNGSAKSTLLKLMLGLLKPKSGDIYIKGKKLNEFKEWGSIGYLSQQVRSFNSNFPATVEEVVGANLYSKKGIIKMLGRKDRESIEESLKAVGMENYKTRIIGTLSGGQQQRVFIARLLVSNPDIIFMDEPLVGVDTASQGDFYEILDDLNKKLGISLIMVTHDVVEIFGKADKVLLLNDRKIIEYDLSDMATQEERMEIAERDIKNLI</sequence>
<dbReference type="OrthoDB" id="9806726at2"/>
<dbReference type="AlphaFoldDB" id="A0A1S1V6V2"/>
<accession>A0A1S1V6V2</accession>
<reference evidence="6 7" key="1">
    <citation type="submission" date="2016-09" db="EMBL/GenBank/DDBJ databases">
        <title>Genome sequence of Eubacterium angustum.</title>
        <authorList>
            <person name="Poehlein A."/>
            <person name="Daniel R."/>
        </authorList>
    </citation>
    <scope>NUCLEOTIDE SEQUENCE [LARGE SCALE GENOMIC DNA]</scope>
    <source>
        <strain evidence="6 7">DSM 1989</strain>
    </source>
</reference>
<evidence type="ECO:0000313" key="6">
    <source>
        <dbReference type="EMBL" id="OHW62140.1"/>
    </source>
</evidence>
<dbReference type="InterPro" id="IPR003593">
    <property type="entry name" value="AAA+_ATPase"/>
</dbReference>
<dbReference type="Pfam" id="PF00005">
    <property type="entry name" value="ABC_tran"/>
    <property type="match status" value="1"/>
</dbReference>
<dbReference type="RefSeq" id="WP_071063400.1">
    <property type="nucleotide sequence ID" value="NZ_MKIE01000005.1"/>
</dbReference>
<dbReference type="InterPro" id="IPR017871">
    <property type="entry name" value="ABC_transporter-like_CS"/>
</dbReference>
<dbReference type="PANTHER" id="PTHR42734:SF17">
    <property type="entry name" value="METAL TRANSPORT SYSTEM ATP-BINDING PROTEIN TM_0124-RELATED"/>
    <property type="match status" value="1"/>
</dbReference>
<dbReference type="GO" id="GO:0016887">
    <property type="term" value="F:ATP hydrolysis activity"/>
    <property type="evidence" value="ECO:0007669"/>
    <property type="project" value="InterPro"/>
</dbReference>
<evidence type="ECO:0000259" key="5">
    <source>
        <dbReference type="PROSITE" id="PS50893"/>
    </source>
</evidence>
<evidence type="ECO:0000313" key="7">
    <source>
        <dbReference type="Proteomes" id="UP000180254"/>
    </source>
</evidence>
<keyword evidence="7" id="KW-1185">Reference proteome</keyword>
<dbReference type="SUPFAM" id="SSF52540">
    <property type="entry name" value="P-loop containing nucleoside triphosphate hydrolases"/>
    <property type="match status" value="1"/>
</dbReference>
<keyword evidence="2" id="KW-0813">Transport</keyword>
<evidence type="ECO:0000256" key="3">
    <source>
        <dbReference type="ARBA" id="ARBA00022741"/>
    </source>
</evidence>
<comment type="similarity">
    <text evidence="1">Belongs to the ABC transporter superfamily.</text>
</comment>
<dbReference type="GO" id="GO:0005524">
    <property type="term" value="F:ATP binding"/>
    <property type="evidence" value="ECO:0007669"/>
    <property type="project" value="UniProtKB-KW"/>
</dbReference>
<dbReference type="STRING" id="39480.EUAN_15880"/>
<organism evidence="6 7">
    <name type="scientific">Andreesenia angusta</name>
    <dbReference type="NCBI Taxonomy" id="39480"/>
    <lineage>
        <taxon>Bacteria</taxon>
        <taxon>Bacillati</taxon>
        <taxon>Bacillota</taxon>
        <taxon>Tissierellia</taxon>
        <taxon>Tissierellales</taxon>
        <taxon>Gottschalkiaceae</taxon>
        <taxon>Andreesenia</taxon>
    </lineage>
</organism>
<dbReference type="InterPro" id="IPR027417">
    <property type="entry name" value="P-loop_NTPase"/>
</dbReference>
<proteinExistence type="inferred from homology"/>
<dbReference type="InterPro" id="IPR050153">
    <property type="entry name" value="Metal_Ion_Import_ABC"/>
</dbReference>
<protein>
    <submittedName>
        <fullName evidence="6">High-affinity zinc uptake system ATP-binding protein ZnuC</fullName>
        <ecNumber evidence="6">3.6.3.-</ecNumber>
    </submittedName>
</protein>
<dbReference type="PROSITE" id="PS50893">
    <property type="entry name" value="ABC_TRANSPORTER_2"/>
    <property type="match status" value="1"/>
</dbReference>
<comment type="caution">
    <text evidence="6">The sequence shown here is derived from an EMBL/GenBank/DDBJ whole genome shotgun (WGS) entry which is preliminary data.</text>
</comment>
<evidence type="ECO:0000256" key="4">
    <source>
        <dbReference type="ARBA" id="ARBA00022840"/>
    </source>
</evidence>
<dbReference type="EMBL" id="MKIE01000005">
    <property type="protein sequence ID" value="OHW62140.1"/>
    <property type="molecule type" value="Genomic_DNA"/>
</dbReference>
<dbReference type="Proteomes" id="UP000180254">
    <property type="component" value="Unassembled WGS sequence"/>
</dbReference>
<dbReference type="EC" id="3.6.3.-" evidence="6"/>
<dbReference type="PANTHER" id="PTHR42734">
    <property type="entry name" value="METAL TRANSPORT SYSTEM ATP-BINDING PROTEIN TM_0124-RELATED"/>
    <property type="match status" value="1"/>
</dbReference>
<evidence type="ECO:0000256" key="2">
    <source>
        <dbReference type="ARBA" id="ARBA00022448"/>
    </source>
</evidence>
<gene>
    <name evidence="6" type="primary">znuC</name>
    <name evidence="6" type="ORF">EUAN_15880</name>
</gene>
<feature type="domain" description="ABC transporter" evidence="5">
    <location>
        <begin position="6"/>
        <end position="243"/>
    </location>
</feature>
<dbReference type="CDD" id="cd03235">
    <property type="entry name" value="ABC_Metallic_Cations"/>
    <property type="match status" value="1"/>
</dbReference>
<dbReference type="InterPro" id="IPR003439">
    <property type="entry name" value="ABC_transporter-like_ATP-bd"/>
</dbReference>
<dbReference type="Gene3D" id="3.40.50.300">
    <property type="entry name" value="P-loop containing nucleotide triphosphate hydrolases"/>
    <property type="match status" value="1"/>
</dbReference>
<dbReference type="PROSITE" id="PS00211">
    <property type="entry name" value="ABC_TRANSPORTER_1"/>
    <property type="match status" value="1"/>
</dbReference>